<comment type="caution">
    <text evidence="3">The sequence shown here is derived from an EMBL/GenBank/DDBJ whole genome shotgun (WGS) entry which is preliminary data.</text>
</comment>
<dbReference type="EMBL" id="BPWL01000006">
    <property type="protein sequence ID" value="GJJ11337.1"/>
    <property type="molecule type" value="Genomic_DNA"/>
</dbReference>
<feature type="coiled-coil region" evidence="1">
    <location>
        <begin position="266"/>
        <end position="312"/>
    </location>
</feature>
<protein>
    <submittedName>
        <fullName evidence="3">Uncharacterized protein</fullName>
    </submittedName>
</protein>
<evidence type="ECO:0000256" key="1">
    <source>
        <dbReference type="SAM" id="Coils"/>
    </source>
</evidence>
<proteinExistence type="predicted"/>
<feature type="compositionally biased region" description="Polar residues" evidence="2">
    <location>
        <begin position="122"/>
        <end position="144"/>
    </location>
</feature>
<evidence type="ECO:0000313" key="4">
    <source>
        <dbReference type="Proteomes" id="UP001050691"/>
    </source>
</evidence>
<sequence length="352" mass="39482">MALAVSLILEFKSPIDNMDCFEKMKVISQGLGLATPARAAIKPVGPNTISISKMVCDPPTYNKLMKLLRPEDATAQDLLARYEMYCSLSPKTSQLQYGQPDPALENLPHKPCVVEAPKAPSSLRSYAPPTSSVATKQLTTISKRSTPDETGRNDYPSKRLKTMHNPAEEVEYLLHSLLEKVGDLEVAKENEGETKQPSRQGKILELETKLANEEQEAKSVTRIEESRRLLSGIVSEIRTRLLAKEKELYSITQALNEEKHQNTLLLKELNKKNDASEVQMLKNNERSARETIEDLQQKLNSEHDLRSKAEKLVDDIRRELKFPFIVPSLLDAFIIFSESNIQIPATLSTNSG</sequence>
<accession>A0AAV5ACL8</accession>
<feature type="region of interest" description="Disordered" evidence="2">
    <location>
        <begin position="120"/>
        <end position="159"/>
    </location>
</feature>
<keyword evidence="4" id="KW-1185">Reference proteome</keyword>
<gene>
    <name evidence="3" type="ORF">Clacol_005569</name>
</gene>
<reference evidence="3" key="1">
    <citation type="submission" date="2021-10" db="EMBL/GenBank/DDBJ databases">
        <title>De novo Genome Assembly of Clathrus columnatus (Basidiomycota, Fungi) Using Illumina and Nanopore Sequence Data.</title>
        <authorList>
            <person name="Ogiso-Tanaka E."/>
            <person name="Itagaki H."/>
            <person name="Hosoya T."/>
            <person name="Hosaka K."/>
        </authorList>
    </citation>
    <scope>NUCLEOTIDE SEQUENCE</scope>
    <source>
        <strain evidence="3">MO-923</strain>
    </source>
</reference>
<keyword evidence="1" id="KW-0175">Coiled coil</keyword>
<feature type="compositionally biased region" description="Basic and acidic residues" evidence="2">
    <location>
        <begin position="145"/>
        <end position="157"/>
    </location>
</feature>
<dbReference type="AlphaFoldDB" id="A0AAV5ACL8"/>
<evidence type="ECO:0000256" key="2">
    <source>
        <dbReference type="SAM" id="MobiDB-lite"/>
    </source>
</evidence>
<dbReference type="Proteomes" id="UP001050691">
    <property type="component" value="Unassembled WGS sequence"/>
</dbReference>
<name>A0AAV5ACL8_9AGAM</name>
<organism evidence="3 4">
    <name type="scientific">Clathrus columnatus</name>
    <dbReference type="NCBI Taxonomy" id="1419009"/>
    <lineage>
        <taxon>Eukaryota</taxon>
        <taxon>Fungi</taxon>
        <taxon>Dikarya</taxon>
        <taxon>Basidiomycota</taxon>
        <taxon>Agaricomycotina</taxon>
        <taxon>Agaricomycetes</taxon>
        <taxon>Phallomycetidae</taxon>
        <taxon>Phallales</taxon>
        <taxon>Clathraceae</taxon>
        <taxon>Clathrus</taxon>
    </lineage>
</organism>
<evidence type="ECO:0000313" key="3">
    <source>
        <dbReference type="EMBL" id="GJJ11337.1"/>
    </source>
</evidence>